<reference evidence="1" key="2">
    <citation type="submission" date="2020-08" db="EMBL/GenBank/DDBJ databases">
        <authorList>
            <person name="Shumante A."/>
            <person name="Zimin A.V."/>
            <person name="Puiu D."/>
            <person name="Salzberg S.L."/>
        </authorList>
    </citation>
    <scope>NUCLEOTIDE SEQUENCE</scope>
    <source>
        <strain evidence="1">WC2-LM</strain>
        <tissue evidence="1">Liver</tissue>
    </source>
</reference>
<keyword evidence="3" id="KW-1185">Reference proteome</keyword>
<proteinExistence type="predicted"/>
<reference evidence="2 3" key="1">
    <citation type="submission" date="2019-04" db="EMBL/GenBank/DDBJ databases">
        <authorList>
            <person name="Alioto T."/>
            <person name="Alioto T."/>
        </authorList>
    </citation>
    <scope>NUCLEOTIDE SEQUENCE [LARGE SCALE GENOMIC DNA]</scope>
</reference>
<evidence type="ECO:0000313" key="1">
    <source>
        <dbReference type="EMBL" id="KAF7466405.1"/>
    </source>
</evidence>
<evidence type="ECO:0000313" key="3">
    <source>
        <dbReference type="Proteomes" id="UP000335636"/>
    </source>
</evidence>
<dbReference type="EMBL" id="CABDUW010000421">
    <property type="protein sequence ID" value="VTJ68252.1"/>
    <property type="molecule type" value="Genomic_DNA"/>
</dbReference>
<dbReference type="Proteomes" id="UP000662637">
    <property type="component" value="Unassembled WGS sequence"/>
</dbReference>
<dbReference type="EMBL" id="WJEC01007845">
    <property type="protein sequence ID" value="KAF7466405.1"/>
    <property type="molecule type" value="Genomic_DNA"/>
</dbReference>
<protein>
    <submittedName>
        <fullName evidence="2">Uncharacterized protein</fullName>
    </submittedName>
</protein>
<sequence>MCLMSRWPGALHPGSHLGLGLLTRPDTLGKARLSGAELSPACDSHLWEGPCQRPCSWRLGSGTFEDSEASELLAGLQGCRGLSPRPAGLRTPPRALGSHPPVALCTSPQAWALPRISVALDW</sequence>
<name>A0A5E4BHZ1_MARMO</name>
<evidence type="ECO:0000313" key="2">
    <source>
        <dbReference type="EMBL" id="VTJ68252.1"/>
    </source>
</evidence>
<dbReference type="AlphaFoldDB" id="A0A5E4BHZ1"/>
<dbReference type="Proteomes" id="UP000335636">
    <property type="component" value="Unassembled WGS sequence"/>
</dbReference>
<organism evidence="2 3">
    <name type="scientific">Marmota monax</name>
    <name type="common">Woodchuck</name>
    <dbReference type="NCBI Taxonomy" id="9995"/>
    <lineage>
        <taxon>Eukaryota</taxon>
        <taxon>Metazoa</taxon>
        <taxon>Chordata</taxon>
        <taxon>Craniata</taxon>
        <taxon>Vertebrata</taxon>
        <taxon>Euteleostomi</taxon>
        <taxon>Mammalia</taxon>
        <taxon>Eutheria</taxon>
        <taxon>Euarchontoglires</taxon>
        <taxon>Glires</taxon>
        <taxon>Rodentia</taxon>
        <taxon>Sciuromorpha</taxon>
        <taxon>Sciuridae</taxon>
        <taxon>Xerinae</taxon>
        <taxon>Marmotini</taxon>
        <taxon>Marmota</taxon>
    </lineage>
</organism>
<gene>
    <name evidence="1" type="ORF">GHT09_002490</name>
    <name evidence="2" type="ORF">MONAX_5E043014</name>
</gene>
<accession>A0A5E4BHZ1</accession>